<evidence type="ECO:0000259" key="9">
    <source>
        <dbReference type="Pfam" id="PF00324"/>
    </source>
</evidence>
<organism evidence="10 11">
    <name type="scientific">Streptomyces hebeiensis</name>
    <dbReference type="NCBI Taxonomy" id="229486"/>
    <lineage>
        <taxon>Bacteria</taxon>
        <taxon>Bacillati</taxon>
        <taxon>Actinomycetota</taxon>
        <taxon>Actinomycetes</taxon>
        <taxon>Kitasatosporales</taxon>
        <taxon>Streptomycetaceae</taxon>
        <taxon>Streptomyces</taxon>
    </lineage>
</organism>
<protein>
    <submittedName>
        <fullName evidence="10">Amino acid permease</fullName>
    </submittedName>
</protein>
<comment type="subcellular location">
    <subcellularLocation>
        <location evidence="1">Membrane</location>
        <topology evidence="1">Multi-pass membrane protein</topology>
    </subcellularLocation>
</comment>
<feature type="transmembrane region" description="Helical" evidence="8">
    <location>
        <begin position="479"/>
        <end position="501"/>
    </location>
</feature>
<feature type="region of interest" description="Disordered" evidence="7">
    <location>
        <begin position="54"/>
        <end position="83"/>
    </location>
</feature>
<feature type="domain" description="Amino acid permease/ SLC12A" evidence="9">
    <location>
        <begin position="93"/>
        <end position="533"/>
    </location>
</feature>
<feature type="transmembrane region" description="Helical" evidence="8">
    <location>
        <begin position="94"/>
        <end position="115"/>
    </location>
</feature>
<feature type="transmembrane region" description="Helical" evidence="8">
    <location>
        <begin position="161"/>
        <end position="182"/>
    </location>
</feature>
<evidence type="ECO:0000256" key="2">
    <source>
        <dbReference type="ARBA" id="ARBA00022448"/>
    </source>
</evidence>
<dbReference type="InterPro" id="IPR004840">
    <property type="entry name" value="Amino_acid_permease_CS"/>
</dbReference>
<keyword evidence="4" id="KW-0029">Amino-acid transport</keyword>
<evidence type="ECO:0000256" key="4">
    <source>
        <dbReference type="ARBA" id="ARBA00022970"/>
    </source>
</evidence>
<keyword evidence="2" id="KW-0813">Transport</keyword>
<feature type="transmembrane region" description="Helical" evidence="8">
    <location>
        <begin position="413"/>
        <end position="430"/>
    </location>
</feature>
<dbReference type="Gene3D" id="1.20.1740.10">
    <property type="entry name" value="Amino acid/polyamine transporter I"/>
    <property type="match status" value="1"/>
</dbReference>
<keyword evidence="5 8" id="KW-1133">Transmembrane helix</keyword>
<comment type="caution">
    <text evidence="10">The sequence shown here is derived from an EMBL/GenBank/DDBJ whole genome shotgun (WGS) entry which is preliminary data.</text>
</comment>
<feature type="transmembrane region" description="Helical" evidence="8">
    <location>
        <begin position="121"/>
        <end position="140"/>
    </location>
</feature>
<feature type="transmembrane region" description="Helical" evidence="8">
    <location>
        <begin position="276"/>
        <end position="297"/>
    </location>
</feature>
<proteinExistence type="predicted"/>
<dbReference type="PANTHER" id="PTHR43495">
    <property type="entry name" value="GABA PERMEASE"/>
    <property type="match status" value="1"/>
</dbReference>
<evidence type="ECO:0000256" key="6">
    <source>
        <dbReference type="ARBA" id="ARBA00023136"/>
    </source>
</evidence>
<keyword evidence="3 8" id="KW-0812">Transmembrane</keyword>
<dbReference type="EMBL" id="BAAAKV010000030">
    <property type="protein sequence ID" value="GAA1175296.1"/>
    <property type="molecule type" value="Genomic_DNA"/>
</dbReference>
<dbReference type="InterPro" id="IPR004841">
    <property type="entry name" value="AA-permease/SLC12A_dom"/>
</dbReference>
<evidence type="ECO:0000313" key="10">
    <source>
        <dbReference type="EMBL" id="GAA1175296.1"/>
    </source>
</evidence>
<evidence type="ECO:0000256" key="3">
    <source>
        <dbReference type="ARBA" id="ARBA00022692"/>
    </source>
</evidence>
<gene>
    <name evidence="10" type="ORF">GCM10009654_35590</name>
</gene>
<evidence type="ECO:0000256" key="1">
    <source>
        <dbReference type="ARBA" id="ARBA00004141"/>
    </source>
</evidence>
<evidence type="ECO:0000256" key="7">
    <source>
        <dbReference type="SAM" id="MobiDB-lite"/>
    </source>
</evidence>
<feature type="transmembrane region" description="Helical" evidence="8">
    <location>
        <begin position="235"/>
        <end position="256"/>
    </location>
</feature>
<dbReference type="Proteomes" id="UP001501371">
    <property type="component" value="Unassembled WGS sequence"/>
</dbReference>
<dbReference type="PROSITE" id="PS00218">
    <property type="entry name" value="AMINO_ACID_PERMEASE_1"/>
    <property type="match status" value="1"/>
</dbReference>
<evidence type="ECO:0000256" key="5">
    <source>
        <dbReference type="ARBA" id="ARBA00022989"/>
    </source>
</evidence>
<feature type="transmembrane region" description="Helical" evidence="8">
    <location>
        <begin position="436"/>
        <end position="458"/>
    </location>
</feature>
<sequence>MRSARLGIEERVRIARRSYLFVRNRPLGKETEYTLPIFGERALQCREPPVGGLERKDSCMTSVLPPAPSGGHPAGAGDPHSPDGLQAGLKNRHLSMIAIGGVIGAGLFVGSSAGIAAAGPAILLSYALVGAMVVLVMRMLGEMAAAQPTSGSFSAYADRALGRWAGFSIGWLYWFFWVVVLAVEATAGAQILEGWIPAVPQWGWALIVMVVLTATNLASVASYGEFEFWFAGIKVVAIAGFVVIGLLAVFGVLPGSDNPGAGFAHLTDTGGFFPKGPGAILTGILMVVFSFMGSEIVTLAAGESADPQRAVSKATNSVIWRIAVFYLGSIFVVLTLLPWNDASIIKDGSYVASLNSIGIPHAGQVMNVIVLTAVLSCLNSGLYTASRMAFSLGRRGDAPAAFARTNGRGVPQAAILSSVLFGFVAVFFNYKWPDTVFAFLLNSSGAVALFVWLVICFTQLRMRGIILREAPEKLVVRMWLFPYLTWATIAMISFVLVYMLTDDAGREQVLLSLLVAAFVVAIALTREAVHRRRGGGAKGAAGVSAAGGAGSGEPAPGQAGTARSAGPEDRIST</sequence>
<keyword evidence="6 8" id="KW-0472">Membrane</keyword>
<feature type="transmembrane region" description="Helical" evidence="8">
    <location>
        <begin position="202"/>
        <end position="223"/>
    </location>
</feature>
<keyword evidence="11" id="KW-1185">Reference proteome</keyword>
<feature type="transmembrane region" description="Helical" evidence="8">
    <location>
        <begin position="507"/>
        <end position="524"/>
    </location>
</feature>
<feature type="transmembrane region" description="Helical" evidence="8">
    <location>
        <begin position="359"/>
        <end position="385"/>
    </location>
</feature>
<dbReference type="Pfam" id="PF00324">
    <property type="entry name" value="AA_permease"/>
    <property type="match status" value="1"/>
</dbReference>
<evidence type="ECO:0000313" key="11">
    <source>
        <dbReference type="Proteomes" id="UP001501371"/>
    </source>
</evidence>
<evidence type="ECO:0000256" key="8">
    <source>
        <dbReference type="SAM" id="Phobius"/>
    </source>
</evidence>
<reference evidence="11" key="1">
    <citation type="journal article" date="2019" name="Int. J. Syst. Evol. Microbiol.">
        <title>The Global Catalogue of Microorganisms (GCM) 10K type strain sequencing project: providing services to taxonomists for standard genome sequencing and annotation.</title>
        <authorList>
            <consortium name="The Broad Institute Genomics Platform"/>
            <consortium name="The Broad Institute Genome Sequencing Center for Infectious Disease"/>
            <person name="Wu L."/>
            <person name="Ma J."/>
        </authorList>
    </citation>
    <scope>NUCLEOTIDE SEQUENCE [LARGE SCALE GENOMIC DNA]</scope>
    <source>
        <strain evidence="11">JCM 12696</strain>
    </source>
</reference>
<dbReference type="PANTHER" id="PTHR43495:SF5">
    <property type="entry name" value="GAMMA-AMINOBUTYRIC ACID PERMEASE"/>
    <property type="match status" value="1"/>
</dbReference>
<feature type="region of interest" description="Disordered" evidence="7">
    <location>
        <begin position="535"/>
        <end position="573"/>
    </location>
</feature>
<name>A0ABP4FFU4_9ACTN</name>
<feature type="transmembrane region" description="Helical" evidence="8">
    <location>
        <begin position="318"/>
        <end position="339"/>
    </location>
</feature>
<feature type="compositionally biased region" description="Low complexity" evidence="7">
    <location>
        <begin position="69"/>
        <end position="79"/>
    </location>
</feature>
<accession>A0ABP4FFU4</accession>